<accession>A0ABR0K264</accession>
<comment type="caution">
    <text evidence="2">The sequence shown here is derived from an EMBL/GenBank/DDBJ whole genome shotgun (WGS) entry which is preliminary data.</text>
</comment>
<feature type="region of interest" description="Disordered" evidence="1">
    <location>
        <begin position="312"/>
        <end position="372"/>
    </location>
</feature>
<gene>
    <name evidence="2" type="ORF">LTR24_007712</name>
</gene>
<keyword evidence="3" id="KW-1185">Reference proteome</keyword>
<feature type="compositionally biased region" description="Polar residues" evidence="1">
    <location>
        <begin position="91"/>
        <end position="105"/>
    </location>
</feature>
<dbReference type="Gene3D" id="3.30.70.330">
    <property type="match status" value="1"/>
</dbReference>
<organism evidence="2 3">
    <name type="scientific">Lithohypha guttulata</name>
    <dbReference type="NCBI Taxonomy" id="1690604"/>
    <lineage>
        <taxon>Eukaryota</taxon>
        <taxon>Fungi</taxon>
        <taxon>Dikarya</taxon>
        <taxon>Ascomycota</taxon>
        <taxon>Pezizomycotina</taxon>
        <taxon>Eurotiomycetes</taxon>
        <taxon>Chaetothyriomycetidae</taxon>
        <taxon>Chaetothyriales</taxon>
        <taxon>Trichomeriaceae</taxon>
        <taxon>Lithohypha</taxon>
    </lineage>
</organism>
<proteinExistence type="predicted"/>
<dbReference type="EMBL" id="JAVRRG010000120">
    <property type="protein sequence ID" value="KAK5083359.1"/>
    <property type="molecule type" value="Genomic_DNA"/>
</dbReference>
<feature type="compositionally biased region" description="Polar residues" evidence="1">
    <location>
        <begin position="329"/>
        <end position="371"/>
    </location>
</feature>
<feature type="region of interest" description="Disordered" evidence="1">
    <location>
        <begin position="1"/>
        <end position="78"/>
    </location>
</feature>
<sequence length="472" mass="51349">MEIHSVLPEERARTEKGETLPWGYRYADSSKNPRQPEESGPFGRNRSIRYTSSISGGRRASTRAGTTPSRQKENSAVSDFSRLFAKEQATRADQNPNPLPSSVSTERAAETVPIEKIPTECLLYGYRTKSSEWKVLSRYERIVTPGIICEDYPREDPMLFTSSNSPMGFNRSNITVHQNLSREALQKSRVYKGGNHWIKVTFDSYEAAERACFYSPVEIDGCMVTCEMWNGRGPLSDAPVPRGAGADPGALLSTRQARTVGVQGGKASAVAGFEQAMAGTLPRGHTMGDVQFGQPFASGARDDMDINVLDSSTASSATATSPPPPPPTQGSTGLQVQQQGGMSLRSRSVPNLPSQNASADPTSTSHNNSSRIPGVRKIALRPVTEALPPQQSFLERVLRTLPVINWVLGFTTPVKKDGVEKAGEKEKVGLIGEGPAVKEDGSFDQAGNGWYWKLWYTLDRAAGTDFCGLKED</sequence>
<feature type="region of interest" description="Disordered" evidence="1">
    <location>
        <begin position="88"/>
        <end position="107"/>
    </location>
</feature>
<reference evidence="2 3" key="1">
    <citation type="submission" date="2023-08" db="EMBL/GenBank/DDBJ databases">
        <title>Black Yeasts Isolated from many extreme environments.</title>
        <authorList>
            <person name="Coleine C."/>
            <person name="Stajich J.E."/>
            <person name="Selbmann L."/>
        </authorList>
    </citation>
    <scope>NUCLEOTIDE SEQUENCE [LARGE SCALE GENOMIC DNA]</scope>
    <source>
        <strain evidence="2 3">CCFEE 5885</strain>
    </source>
</reference>
<feature type="compositionally biased region" description="Polar residues" evidence="1">
    <location>
        <begin position="63"/>
        <end position="78"/>
    </location>
</feature>
<dbReference type="InterPro" id="IPR012677">
    <property type="entry name" value="Nucleotide-bd_a/b_plait_sf"/>
</dbReference>
<feature type="compositionally biased region" description="Basic and acidic residues" evidence="1">
    <location>
        <begin position="1"/>
        <end position="18"/>
    </location>
</feature>
<dbReference type="Proteomes" id="UP001345013">
    <property type="component" value="Unassembled WGS sequence"/>
</dbReference>
<name>A0ABR0K264_9EURO</name>
<evidence type="ECO:0000313" key="3">
    <source>
        <dbReference type="Proteomes" id="UP001345013"/>
    </source>
</evidence>
<evidence type="ECO:0000256" key="1">
    <source>
        <dbReference type="SAM" id="MobiDB-lite"/>
    </source>
</evidence>
<evidence type="ECO:0000313" key="2">
    <source>
        <dbReference type="EMBL" id="KAK5083359.1"/>
    </source>
</evidence>
<protein>
    <submittedName>
        <fullName evidence="2">Uncharacterized protein</fullName>
    </submittedName>
</protein>